<dbReference type="SUPFAM" id="SSF52768">
    <property type="entry name" value="Arginase/deacetylase"/>
    <property type="match status" value="1"/>
</dbReference>
<name>A0AAV4L9L1_9BACL</name>
<dbReference type="InterPro" id="IPR023696">
    <property type="entry name" value="Ureohydrolase_dom_sf"/>
</dbReference>
<dbReference type="GO" id="GO:0040029">
    <property type="term" value="P:epigenetic regulation of gene expression"/>
    <property type="evidence" value="ECO:0007669"/>
    <property type="project" value="TreeGrafter"/>
</dbReference>
<dbReference type="EMBL" id="BOQE01000001">
    <property type="protein sequence ID" value="GIM44477.1"/>
    <property type="molecule type" value="Genomic_DNA"/>
</dbReference>
<feature type="domain" description="Histone deacetylase" evidence="5">
    <location>
        <begin position="22"/>
        <end position="294"/>
    </location>
</feature>
<accession>A0AAV4L9L1</accession>
<dbReference type="GO" id="GO:0045150">
    <property type="term" value="P:acetoin catabolic process"/>
    <property type="evidence" value="ECO:0007669"/>
    <property type="project" value="UniProtKB-KW"/>
</dbReference>
<evidence type="ECO:0000256" key="1">
    <source>
        <dbReference type="ARBA" id="ARBA00005101"/>
    </source>
</evidence>
<dbReference type="Proteomes" id="UP001057291">
    <property type="component" value="Unassembled WGS sequence"/>
</dbReference>
<dbReference type="CDD" id="cd09994">
    <property type="entry name" value="HDAC_AcuC_like"/>
    <property type="match status" value="1"/>
</dbReference>
<comment type="caution">
    <text evidence="6">The sequence shown here is derived from an EMBL/GenBank/DDBJ whole genome shotgun (WGS) entry which is preliminary data.</text>
</comment>
<evidence type="ECO:0000313" key="7">
    <source>
        <dbReference type="Proteomes" id="UP001057291"/>
    </source>
</evidence>
<evidence type="ECO:0000313" key="6">
    <source>
        <dbReference type="EMBL" id="GIM44477.1"/>
    </source>
</evidence>
<dbReference type="Pfam" id="PF00850">
    <property type="entry name" value="Hist_deacetyl"/>
    <property type="match status" value="1"/>
</dbReference>
<dbReference type="PANTHER" id="PTHR10625:SF10">
    <property type="entry name" value="HISTONE DEACETYLASE HDAC1"/>
    <property type="match status" value="1"/>
</dbReference>
<evidence type="ECO:0000256" key="2">
    <source>
        <dbReference type="ARBA" id="ARBA00005947"/>
    </source>
</evidence>
<comment type="pathway">
    <text evidence="1">Ketone degradation; acetoin degradation.</text>
</comment>
<evidence type="ECO:0000256" key="3">
    <source>
        <dbReference type="ARBA" id="ARBA00020218"/>
    </source>
</evidence>
<dbReference type="InterPro" id="IPR000286">
    <property type="entry name" value="HDACs"/>
</dbReference>
<sequence length="337" mass="38191">MSKNSAFIYSPQFLRYKFADEHPFNPKRLEMTFDLLSTLGLVQEHQLVSPRPASVEELMLVHDPVYIDAVKRASQETREEEREHFRIFGLNTEDNPLFPDMHEATRLIVGGTIVAADLVMEGTFAHAFNMAGGLHHAHRRLASGFCIYNDIAVAIAYVKKKYGIRIAYVDTDAHHGDGVQWIFYDDPDVLTISLHETGKYLFPGTGAVSERGIGRGYGYSFNLPLEAFTEDDSYLECLIAALTPLLHRFKPDLIISQHGCDVHRFDPLAHLSTTTRVFRDIPKFIHELAHEVCDGPSFPAYQFLIRDRGEGFLCACDLIGLNSRFFTYHEGSRDHVV</sequence>
<keyword evidence="4" id="KW-0006">Acetoin catabolism</keyword>
<comment type="similarity">
    <text evidence="2">Belongs to the histone deacetylase family.</text>
</comment>
<evidence type="ECO:0000256" key="4">
    <source>
        <dbReference type="ARBA" id="ARBA00022627"/>
    </source>
</evidence>
<keyword evidence="7" id="KW-1185">Reference proteome</keyword>
<dbReference type="PANTHER" id="PTHR10625">
    <property type="entry name" value="HISTONE DEACETYLASE HDAC1-RELATED"/>
    <property type="match status" value="1"/>
</dbReference>
<dbReference type="InterPro" id="IPR037138">
    <property type="entry name" value="His_deacetylse_dom_sf"/>
</dbReference>
<protein>
    <recommendedName>
        <fullName evidence="3">Acetoin utilization protein AcuC</fullName>
    </recommendedName>
</protein>
<organism evidence="6 7">
    <name type="scientific">Collibacillus ludicampi</name>
    <dbReference type="NCBI Taxonomy" id="2771369"/>
    <lineage>
        <taxon>Bacteria</taxon>
        <taxon>Bacillati</taxon>
        <taxon>Bacillota</taxon>
        <taxon>Bacilli</taxon>
        <taxon>Bacillales</taxon>
        <taxon>Alicyclobacillaceae</taxon>
        <taxon>Collibacillus</taxon>
    </lineage>
</organism>
<dbReference type="RefSeq" id="WP_282197754.1">
    <property type="nucleotide sequence ID" value="NZ_BOQE01000001.1"/>
</dbReference>
<dbReference type="InterPro" id="IPR023801">
    <property type="entry name" value="His_deacetylse_dom"/>
</dbReference>
<dbReference type="GO" id="GO:0004407">
    <property type="term" value="F:histone deacetylase activity"/>
    <property type="evidence" value="ECO:0007669"/>
    <property type="project" value="TreeGrafter"/>
</dbReference>
<gene>
    <name evidence="6" type="ORF">DNHGIG_00260</name>
</gene>
<reference evidence="6" key="1">
    <citation type="journal article" date="2023" name="Int. J. Syst. Evol. Microbiol.">
        <title>Collibacillus ludicampi gen. nov., sp. nov., a new soil bacterium of the family Alicyclobacillaceae.</title>
        <authorList>
            <person name="Jojima T."/>
            <person name="Ioku Y."/>
            <person name="Fukuta Y."/>
            <person name="Shirasaka N."/>
            <person name="Matsumura Y."/>
            <person name="Mori M."/>
        </authorList>
    </citation>
    <scope>NUCLEOTIDE SEQUENCE</scope>
    <source>
        <strain evidence="6">TP075</strain>
    </source>
</reference>
<dbReference type="AlphaFoldDB" id="A0AAV4L9L1"/>
<dbReference type="PRINTS" id="PR01272">
    <property type="entry name" value="ACUCPROTEIN"/>
</dbReference>
<dbReference type="PRINTS" id="PR01270">
    <property type="entry name" value="HDASUPER"/>
</dbReference>
<dbReference type="InterPro" id="IPR003085">
    <property type="entry name" value="AcuC"/>
</dbReference>
<proteinExistence type="inferred from homology"/>
<evidence type="ECO:0000259" key="5">
    <source>
        <dbReference type="Pfam" id="PF00850"/>
    </source>
</evidence>
<dbReference type="Gene3D" id="3.40.800.20">
    <property type="entry name" value="Histone deacetylase domain"/>
    <property type="match status" value="1"/>
</dbReference>